<organism evidence="7 9">
    <name type="scientific">Heracleum sosnowskyi</name>
    <dbReference type="NCBI Taxonomy" id="360622"/>
    <lineage>
        <taxon>Eukaryota</taxon>
        <taxon>Viridiplantae</taxon>
        <taxon>Streptophyta</taxon>
        <taxon>Embryophyta</taxon>
        <taxon>Tracheophyta</taxon>
        <taxon>Spermatophyta</taxon>
        <taxon>Magnoliopsida</taxon>
        <taxon>eudicotyledons</taxon>
        <taxon>Gunneridae</taxon>
        <taxon>Pentapetalae</taxon>
        <taxon>asterids</taxon>
        <taxon>campanulids</taxon>
        <taxon>Apiales</taxon>
        <taxon>Apiaceae</taxon>
        <taxon>Apioideae</taxon>
        <taxon>apioid superclade</taxon>
        <taxon>Tordylieae</taxon>
        <taxon>Tordyliinae</taxon>
        <taxon>Heracleum</taxon>
    </lineage>
</organism>
<dbReference type="EMBL" id="JAUIZM010000004">
    <property type="protein sequence ID" value="KAK1391200.1"/>
    <property type="molecule type" value="Genomic_DNA"/>
</dbReference>
<keyword evidence="3" id="KW-0547">Nucleotide-binding</keyword>
<reference evidence="7" key="2">
    <citation type="submission" date="2023-05" db="EMBL/GenBank/DDBJ databases">
        <authorList>
            <person name="Schelkunov M.I."/>
        </authorList>
    </citation>
    <scope>NUCLEOTIDE SEQUENCE</scope>
    <source>
        <strain evidence="7">Hsosn_3</strain>
        <tissue evidence="7">Leaf</tissue>
    </source>
</reference>
<reference evidence="7" key="1">
    <citation type="submission" date="2023-02" db="EMBL/GenBank/DDBJ databases">
        <title>Genome of toxic invasive species Heracleum sosnowskyi carries increased number of genes despite the absence of recent whole-genome duplications.</title>
        <authorList>
            <person name="Schelkunov M."/>
            <person name="Shtratnikova V."/>
            <person name="Makarenko M."/>
            <person name="Klepikova A."/>
            <person name="Omelchenko D."/>
            <person name="Novikova G."/>
            <person name="Obukhova E."/>
            <person name="Bogdanov V."/>
            <person name="Penin A."/>
            <person name="Logacheva M."/>
        </authorList>
    </citation>
    <scope>NUCLEOTIDE SEQUENCE</scope>
    <source>
        <strain evidence="7">Hsosn_3</strain>
        <tissue evidence="7">Leaf</tissue>
    </source>
</reference>
<keyword evidence="5" id="KW-0067">ATP-binding</keyword>
<sequence>MDTQLNSKISDFGMAKISGSNQIQETTNRVVGTYGYNMSPEYAMDGLFSIKSDVFSFGVLLLEIITGRKNNSYHSENCINIIGHVVQRKRFHDSVKTNDVVPFRLVHDLSTMVLH</sequence>
<keyword evidence="9" id="KW-1185">Reference proteome</keyword>
<keyword evidence="2" id="KW-0808">Transferase</keyword>
<comment type="caution">
    <text evidence="7">The sequence shown here is derived from an EMBL/GenBank/DDBJ whole genome shotgun (WGS) entry which is preliminary data.</text>
</comment>
<proteinExistence type="predicted"/>
<gene>
    <name evidence="8" type="ORF">POM88_019378</name>
    <name evidence="7" type="ORF">POM88_051901</name>
</gene>
<dbReference type="GO" id="GO:0005524">
    <property type="term" value="F:ATP binding"/>
    <property type="evidence" value="ECO:0007669"/>
    <property type="project" value="UniProtKB-KW"/>
</dbReference>
<dbReference type="InterPro" id="IPR000719">
    <property type="entry name" value="Prot_kinase_dom"/>
</dbReference>
<dbReference type="PANTHER" id="PTHR27002">
    <property type="entry name" value="RECEPTOR-LIKE SERINE/THREONINE-PROTEIN KINASE SD1-8"/>
    <property type="match status" value="1"/>
</dbReference>
<evidence type="ECO:0000313" key="7">
    <source>
        <dbReference type="EMBL" id="KAK1353536.1"/>
    </source>
</evidence>
<name>A0AAD8LY59_9APIA</name>
<dbReference type="PROSITE" id="PS50011">
    <property type="entry name" value="PROTEIN_KINASE_DOM"/>
    <property type="match status" value="1"/>
</dbReference>
<feature type="domain" description="Protein kinase" evidence="6">
    <location>
        <begin position="1"/>
        <end position="115"/>
    </location>
</feature>
<evidence type="ECO:0000256" key="3">
    <source>
        <dbReference type="ARBA" id="ARBA00022741"/>
    </source>
</evidence>
<keyword evidence="4" id="KW-0418">Kinase</keyword>
<dbReference type="InterPro" id="IPR011009">
    <property type="entry name" value="Kinase-like_dom_sf"/>
</dbReference>
<evidence type="ECO:0000256" key="5">
    <source>
        <dbReference type="ARBA" id="ARBA00022840"/>
    </source>
</evidence>
<evidence type="ECO:0000256" key="4">
    <source>
        <dbReference type="ARBA" id="ARBA00022777"/>
    </source>
</evidence>
<evidence type="ECO:0000313" key="8">
    <source>
        <dbReference type="EMBL" id="KAK1391200.1"/>
    </source>
</evidence>
<dbReference type="PANTHER" id="PTHR27002:SF1095">
    <property type="entry name" value="G-TYPE LECTIN S-RECEPTOR-LIKE SERINE_THREONINE-PROTEIN KINASE RKS1"/>
    <property type="match status" value="1"/>
</dbReference>
<dbReference type="Gene3D" id="1.10.510.10">
    <property type="entry name" value="Transferase(Phosphotransferase) domain 1"/>
    <property type="match status" value="1"/>
</dbReference>
<dbReference type="EMBL" id="JAUIZM010000012">
    <property type="protein sequence ID" value="KAK1353536.1"/>
    <property type="molecule type" value="Genomic_DNA"/>
</dbReference>
<dbReference type="GO" id="GO:0004674">
    <property type="term" value="F:protein serine/threonine kinase activity"/>
    <property type="evidence" value="ECO:0007669"/>
    <property type="project" value="UniProtKB-KW"/>
</dbReference>
<evidence type="ECO:0000259" key="6">
    <source>
        <dbReference type="PROSITE" id="PS50011"/>
    </source>
</evidence>
<accession>A0AAD8LY59</accession>
<keyword evidence="1" id="KW-0723">Serine/threonine-protein kinase</keyword>
<dbReference type="GO" id="GO:0005886">
    <property type="term" value="C:plasma membrane"/>
    <property type="evidence" value="ECO:0007669"/>
    <property type="project" value="TreeGrafter"/>
</dbReference>
<dbReference type="AlphaFoldDB" id="A0AAD8LY59"/>
<dbReference type="Proteomes" id="UP001237642">
    <property type="component" value="Unassembled WGS sequence"/>
</dbReference>
<dbReference type="InterPro" id="IPR001245">
    <property type="entry name" value="Ser-Thr/Tyr_kinase_cat_dom"/>
</dbReference>
<dbReference type="Pfam" id="PF07714">
    <property type="entry name" value="PK_Tyr_Ser-Thr"/>
    <property type="match status" value="1"/>
</dbReference>
<evidence type="ECO:0000313" key="9">
    <source>
        <dbReference type="Proteomes" id="UP001237642"/>
    </source>
</evidence>
<protein>
    <recommendedName>
        <fullName evidence="6">Protein kinase domain-containing protein</fullName>
    </recommendedName>
</protein>
<evidence type="ECO:0000256" key="2">
    <source>
        <dbReference type="ARBA" id="ARBA00022679"/>
    </source>
</evidence>
<dbReference type="SUPFAM" id="SSF56112">
    <property type="entry name" value="Protein kinase-like (PK-like)"/>
    <property type="match status" value="1"/>
</dbReference>
<evidence type="ECO:0000256" key="1">
    <source>
        <dbReference type="ARBA" id="ARBA00022527"/>
    </source>
</evidence>